<sequence>IVLLLSLDRYFMTTYYILVICLINNKNIPINL</sequence>
<dbReference type="InParanoid" id="Q7RC55"/>
<name>Q7RC55_PLAYO</name>
<gene>
    <name evidence="1" type="ORF">PY05929</name>
</gene>
<keyword evidence="2" id="KW-1185">Reference proteome</keyword>
<dbReference type="EMBL" id="AABL01001947">
    <property type="protein sequence ID" value="EAA18043.1"/>
    <property type="molecule type" value="Genomic_DNA"/>
</dbReference>
<protein>
    <submittedName>
        <fullName evidence="1">Uncharacterized protein</fullName>
    </submittedName>
</protein>
<evidence type="ECO:0000313" key="1">
    <source>
        <dbReference type="EMBL" id="EAA18043.1"/>
    </source>
</evidence>
<dbReference type="AlphaFoldDB" id="Q7RC55"/>
<evidence type="ECO:0000313" key="2">
    <source>
        <dbReference type="Proteomes" id="UP000008553"/>
    </source>
</evidence>
<reference evidence="1 2" key="1">
    <citation type="journal article" date="2002" name="Nature">
        <title>Genome sequence and comparative analysis of the model rodent malaria parasite Plasmodium yoelii yoelii.</title>
        <authorList>
            <person name="Carlton J.M."/>
            <person name="Angiuoli S.V."/>
            <person name="Suh B.B."/>
            <person name="Kooij T.W."/>
            <person name="Pertea M."/>
            <person name="Silva J.C."/>
            <person name="Ermolaeva M.D."/>
            <person name="Allen J.E."/>
            <person name="Selengut J.D."/>
            <person name="Koo H.L."/>
            <person name="Peterson J.D."/>
            <person name="Pop M."/>
            <person name="Kosack D.S."/>
            <person name="Shumway M.F."/>
            <person name="Bidwell S.L."/>
            <person name="Shallom S.J."/>
            <person name="van Aken S.E."/>
            <person name="Riedmuller S.B."/>
            <person name="Feldblyum T.V."/>
            <person name="Cho J.K."/>
            <person name="Quackenbush J."/>
            <person name="Sedegah M."/>
            <person name="Shoaibi A."/>
            <person name="Cummings L.M."/>
            <person name="Florens L."/>
            <person name="Yates J.R."/>
            <person name="Raine J.D."/>
            <person name="Sinden R.E."/>
            <person name="Harris M.A."/>
            <person name="Cunningham D.A."/>
            <person name="Preiser P.R."/>
            <person name="Bergman L.W."/>
            <person name="Vaidya A.B."/>
            <person name="van Lin L.H."/>
            <person name="Janse C.J."/>
            <person name="Waters A.P."/>
            <person name="Smith H.O."/>
            <person name="White O.R."/>
            <person name="Salzberg S.L."/>
            <person name="Venter J.C."/>
            <person name="Fraser C.M."/>
            <person name="Hoffman S.L."/>
            <person name="Gardner M.J."/>
            <person name="Carucci D.J."/>
        </authorList>
    </citation>
    <scope>NUCLEOTIDE SEQUENCE [LARGE SCALE GENOMIC DNA]</scope>
    <source>
        <strain evidence="1 2">17XNL</strain>
    </source>
</reference>
<organism evidence="1 2">
    <name type="scientific">Plasmodium yoelii yoelii</name>
    <dbReference type="NCBI Taxonomy" id="73239"/>
    <lineage>
        <taxon>Eukaryota</taxon>
        <taxon>Sar</taxon>
        <taxon>Alveolata</taxon>
        <taxon>Apicomplexa</taxon>
        <taxon>Aconoidasida</taxon>
        <taxon>Haemosporida</taxon>
        <taxon>Plasmodiidae</taxon>
        <taxon>Plasmodium</taxon>
        <taxon>Plasmodium (Vinckeia)</taxon>
    </lineage>
</organism>
<dbReference type="Proteomes" id="UP000008553">
    <property type="component" value="Unassembled WGS sequence"/>
</dbReference>
<feature type="non-terminal residue" evidence="1">
    <location>
        <position position="1"/>
    </location>
</feature>
<proteinExistence type="predicted"/>
<dbReference type="PaxDb" id="73239-Q7RC55"/>
<accession>Q7RC55</accession>
<comment type="caution">
    <text evidence="1">The sequence shown here is derived from an EMBL/GenBank/DDBJ whole genome shotgun (WGS) entry which is preliminary data.</text>
</comment>